<evidence type="ECO:0000256" key="2">
    <source>
        <dbReference type="ARBA" id="ARBA00010057"/>
    </source>
</evidence>
<dbReference type="GO" id="GO:0005634">
    <property type="term" value="C:nucleus"/>
    <property type="evidence" value="ECO:0007669"/>
    <property type="project" value="TreeGrafter"/>
</dbReference>
<dbReference type="InterPro" id="IPR037140">
    <property type="entry name" value="VHL_beta_dom_sf"/>
</dbReference>
<proteinExistence type="inferred from homology"/>
<comment type="function">
    <text evidence="3">Bifunctional nuclease with both RNase and DNase activities. Involved in basal defense response. Participates in abscisic acid-derived callose deposition following infection by a necrotrophic pathogen.</text>
</comment>
<dbReference type="AlphaFoldDB" id="A0AAW1Q400"/>
<dbReference type="Proteomes" id="UP001489004">
    <property type="component" value="Unassembled WGS sequence"/>
</dbReference>
<dbReference type="Pfam" id="PF02577">
    <property type="entry name" value="BFN_dom"/>
    <property type="match status" value="1"/>
</dbReference>
<evidence type="ECO:0000313" key="6">
    <source>
        <dbReference type="Proteomes" id="UP001489004"/>
    </source>
</evidence>
<protein>
    <recommendedName>
        <fullName evidence="4">BFN domain-containing protein</fullName>
    </recommendedName>
</protein>
<gene>
    <name evidence="5" type="ORF">WJX72_004295</name>
</gene>
<dbReference type="Gene3D" id="3.10.690.10">
    <property type="entry name" value="Bifunctional nuclease domain"/>
    <property type="match status" value="1"/>
</dbReference>
<evidence type="ECO:0000313" key="5">
    <source>
        <dbReference type="EMBL" id="KAK9816730.1"/>
    </source>
</evidence>
<dbReference type="SUPFAM" id="SSF103256">
    <property type="entry name" value="Hypothetical protein TM0160"/>
    <property type="match status" value="1"/>
</dbReference>
<reference evidence="5 6" key="1">
    <citation type="journal article" date="2024" name="Nat. Commun.">
        <title>Phylogenomics reveals the evolutionary origins of lichenization in chlorophyte algae.</title>
        <authorList>
            <person name="Puginier C."/>
            <person name="Libourel C."/>
            <person name="Otte J."/>
            <person name="Skaloud P."/>
            <person name="Haon M."/>
            <person name="Grisel S."/>
            <person name="Petersen M."/>
            <person name="Berrin J.G."/>
            <person name="Delaux P.M."/>
            <person name="Dal Grande F."/>
            <person name="Keller J."/>
        </authorList>
    </citation>
    <scope>NUCLEOTIDE SEQUENCE [LARGE SCALE GENOMIC DNA]</scope>
    <source>
        <strain evidence="5 6">SAG 2043</strain>
    </source>
</reference>
<sequence>MLVCAALSQRSVQITQTPKRQAGILKGGLTLVVQTRGVGPKDQLCTASHSAALPVNTRREALLSAAAVLASLCNSPRWAHSSPLRSVRSDLPCVLTVSNASAHLVKCYWLNYDGDAEFFAAIPPGRLYTIDTYATHPWLLVDAESGKVLQQYVADGQDRLVKVGGAVSSEGPDLKEQTEVSPEVLPSEPRSFTGFDGLGGDQDLYALAELEEVALDMTGAVATLSVDGFEAPVPIYIGIAEAAAILYASGVEMRRPSTVGTWRSTLEAAGASVERVVITRLVGHTFYARIVLALLSGGERSVDARPSDSLALALQWDKPVYVAKELARAQQLEGLLENELDGLPLPLGPGLRKQEMREKLLAGGAHVRQV</sequence>
<dbReference type="GO" id="GO:0016567">
    <property type="term" value="P:protein ubiquitination"/>
    <property type="evidence" value="ECO:0007669"/>
    <property type="project" value="TreeGrafter"/>
</dbReference>
<dbReference type="PANTHER" id="PTHR15160:SF1">
    <property type="entry name" value="VON HIPPEL-LINDAU DISEASE TUMOR SUPPRESSOR"/>
    <property type="match status" value="1"/>
</dbReference>
<evidence type="ECO:0000256" key="1">
    <source>
        <dbReference type="ARBA" id="ARBA00009095"/>
    </source>
</evidence>
<feature type="domain" description="BFN" evidence="4">
    <location>
        <begin position="205"/>
        <end position="334"/>
    </location>
</feature>
<dbReference type="CDD" id="cd05468">
    <property type="entry name" value="pVHL"/>
    <property type="match status" value="1"/>
</dbReference>
<evidence type="ECO:0000259" key="4">
    <source>
        <dbReference type="PROSITE" id="PS51658"/>
    </source>
</evidence>
<comment type="similarity">
    <text evidence="1">Belongs to the bifunctional nuclease family.</text>
</comment>
<organism evidence="5 6">
    <name type="scientific">[Myrmecia] bisecta</name>
    <dbReference type="NCBI Taxonomy" id="41462"/>
    <lineage>
        <taxon>Eukaryota</taxon>
        <taxon>Viridiplantae</taxon>
        <taxon>Chlorophyta</taxon>
        <taxon>core chlorophytes</taxon>
        <taxon>Trebouxiophyceae</taxon>
        <taxon>Trebouxiales</taxon>
        <taxon>Trebouxiaceae</taxon>
        <taxon>Myrmecia</taxon>
    </lineage>
</organism>
<dbReference type="InterPro" id="IPR036104">
    <property type="entry name" value="BFN_sf"/>
</dbReference>
<name>A0AAW1Q400_9CHLO</name>
<comment type="similarity">
    <text evidence="2">Belongs to the VHL family.</text>
</comment>
<dbReference type="GO" id="GO:0030891">
    <property type="term" value="C:VCB complex"/>
    <property type="evidence" value="ECO:0007669"/>
    <property type="project" value="TreeGrafter"/>
</dbReference>
<evidence type="ECO:0000256" key="3">
    <source>
        <dbReference type="ARBA" id="ARBA00025428"/>
    </source>
</evidence>
<dbReference type="Pfam" id="PF01847">
    <property type="entry name" value="VHL"/>
    <property type="match status" value="1"/>
</dbReference>
<dbReference type="Gene3D" id="2.60.40.780">
    <property type="entry name" value="von Hippel-Lindau disease tumour suppressor, beta domain"/>
    <property type="match status" value="1"/>
</dbReference>
<dbReference type="InterPro" id="IPR024053">
    <property type="entry name" value="VHL_beta_dom"/>
</dbReference>
<accession>A0AAW1Q400</accession>
<comment type="caution">
    <text evidence="5">The sequence shown here is derived from an EMBL/GenBank/DDBJ whole genome shotgun (WGS) entry which is preliminary data.</text>
</comment>
<dbReference type="GO" id="GO:0004518">
    <property type="term" value="F:nuclease activity"/>
    <property type="evidence" value="ECO:0007669"/>
    <property type="project" value="InterPro"/>
</dbReference>
<dbReference type="EMBL" id="JALJOR010000005">
    <property type="protein sequence ID" value="KAK9816730.1"/>
    <property type="molecule type" value="Genomic_DNA"/>
</dbReference>
<keyword evidence="6" id="KW-1185">Reference proteome</keyword>
<dbReference type="PANTHER" id="PTHR15160">
    <property type="entry name" value="VON HIPPEL-LINDAU PROTEIN"/>
    <property type="match status" value="1"/>
</dbReference>
<dbReference type="InterPro" id="IPR022772">
    <property type="entry name" value="VHL_tumour_suppress_b/a_dom"/>
</dbReference>
<dbReference type="SUPFAM" id="SSF49468">
    <property type="entry name" value="VHL"/>
    <property type="match status" value="1"/>
</dbReference>
<dbReference type="PROSITE" id="PS51658">
    <property type="entry name" value="BFN"/>
    <property type="match status" value="1"/>
</dbReference>
<dbReference type="InterPro" id="IPR036208">
    <property type="entry name" value="VHL_sf"/>
</dbReference>
<dbReference type="InterPro" id="IPR003729">
    <property type="entry name" value="Bi_nuclease_dom"/>
</dbReference>